<evidence type="ECO:0000313" key="2">
    <source>
        <dbReference type="Proteomes" id="UP000034795"/>
    </source>
</evidence>
<dbReference type="AlphaFoldDB" id="A0A0G1Q7Q3"/>
<gene>
    <name evidence="1" type="ORF">UX57_C0007G0066</name>
</gene>
<comment type="caution">
    <text evidence="1">The sequence shown here is derived from an EMBL/GenBank/DDBJ whole genome shotgun (WGS) entry which is preliminary data.</text>
</comment>
<evidence type="ECO:0008006" key="3">
    <source>
        <dbReference type="Google" id="ProtNLM"/>
    </source>
</evidence>
<dbReference type="EMBL" id="LCMS01000007">
    <property type="protein sequence ID" value="KKU41034.1"/>
    <property type="molecule type" value="Genomic_DNA"/>
</dbReference>
<protein>
    <recommendedName>
        <fullName evidence="3">FecR protein domain-containing protein</fullName>
    </recommendedName>
</protein>
<organism evidence="1 2">
    <name type="scientific">Candidatus Uhrbacteria bacterium GW2011_GWE2_46_68</name>
    <dbReference type="NCBI Taxonomy" id="1618994"/>
    <lineage>
        <taxon>Bacteria</taxon>
        <taxon>Candidatus Uhriibacteriota</taxon>
    </lineage>
</organism>
<dbReference type="Proteomes" id="UP000034795">
    <property type="component" value="Unassembled WGS sequence"/>
</dbReference>
<sequence>MHLKTTIFILFFSLLLVTLLIGHRFGATWAGGEGVTENLDVMITEMQGSLEMMHHDDTRVVMADDILMRGEVIQTGDDGYIRFVIGENVLVGMAERTTLTLESITSNNLRILVTRGRIVVEQTGSEPLHIQTNFTDTTLENGAITLVNYDFLETVMIAPYPVAKASVKTSLGSIPLSSALSIHETPEVKIEGTSPTLTLPFYEWYQR</sequence>
<dbReference type="STRING" id="1618994.UX57_C0007G0066"/>
<name>A0A0G1Q7Q3_9BACT</name>
<proteinExistence type="predicted"/>
<reference evidence="1 2" key="1">
    <citation type="journal article" date="2015" name="Nature">
        <title>rRNA introns, odd ribosomes, and small enigmatic genomes across a large radiation of phyla.</title>
        <authorList>
            <person name="Brown C.T."/>
            <person name="Hug L.A."/>
            <person name="Thomas B.C."/>
            <person name="Sharon I."/>
            <person name="Castelle C.J."/>
            <person name="Singh A."/>
            <person name="Wilkins M.J."/>
            <person name="Williams K.H."/>
            <person name="Banfield J.F."/>
        </authorList>
    </citation>
    <scope>NUCLEOTIDE SEQUENCE [LARGE SCALE GENOMIC DNA]</scope>
</reference>
<accession>A0A0G1Q7Q3</accession>
<evidence type="ECO:0000313" key="1">
    <source>
        <dbReference type="EMBL" id="KKU41034.1"/>
    </source>
</evidence>